<evidence type="ECO:0000313" key="1">
    <source>
        <dbReference type="EMBL" id="KAF3839004.1"/>
    </source>
</evidence>
<dbReference type="Proteomes" id="UP000518266">
    <property type="component" value="Unassembled WGS sequence"/>
</dbReference>
<dbReference type="AlphaFoldDB" id="A0A7J5XPI4"/>
<name>A0A7J5XPI4_DISMA</name>
<evidence type="ECO:0000313" key="2">
    <source>
        <dbReference type="Proteomes" id="UP000518266"/>
    </source>
</evidence>
<comment type="caution">
    <text evidence="1">The sequence shown here is derived from an EMBL/GenBank/DDBJ whole genome shotgun (WGS) entry which is preliminary data.</text>
</comment>
<gene>
    <name evidence="1" type="ORF">F7725_017721</name>
</gene>
<keyword evidence="2" id="KW-1185">Reference proteome</keyword>
<protein>
    <submittedName>
        <fullName evidence="1">Uncharacterized protein</fullName>
    </submittedName>
</protein>
<organism evidence="1 2">
    <name type="scientific">Dissostichus mawsoni</name>
    <name type="common">Antarctic cod</name>
    <dbReference type="NCBI Taxonomy" id="36200"/>
    <lineage>
        <taxon>Eukaryota</taxon>
        <taxon>Metazoa</taxon>
        <taxon>Chordata</taxon>
        <taxon>Craniata</taxon>
        <taxon>Vertebrata</taxon>
        <taxon>Euteleostomi</taxon>
        <taxon>Actinopterygii</taxon>
        <taxon>Neopterygii</taxon>
        <taxon>Teleostei</taxon>
        <taxon>Neoteleostei</taxon>
        <taxon>Acanthomorphata</taxon>
        <taxon>Eupercaria</taxon>
        <taxon>Perciformes</taxon>
        <taxon>Notothenioidei</taxon>
        <taxon>Nototheniidae</taxon>
        <taxon>Dissostichus</taxon>
    </lineage>
</organism>
<accession>A0A7J5XPI4</accession>
<dbReference type="EMBL" id="JAAKFY010000021">
    <property type="protein sequence ID" value="KAF3839004.1"/>
    <property type="molecule type" value="Genomic_DNA"/>
</dbReference>
<proteinExistence type="predicted"/>
<reference evidence="1 2" key="1">
    <citation type="submission" date="2020-03" db="EMBL/GenBank/DDBJ databases">
        <title>Dissostichus mawsoni Genome sequencing and assembly.</title>
        <authorList>
            <person name="Park H."/>
        </authorList>
    </citation>
    <scope>NUCLEOTIDE SEQUENCE [LARGE SCALE GENOMIC DNA]</scope>
    <source>
        <strain evidence="1">DM0001</strain>
        <tissue evidence="1">Muscle</tissue>
    </source>
</reference>
<sequence length="344" mass="38072">MPSPRPPVRGHSDGFRLEENADALTTITDHLRVKEFIQKVVQEAFQCIDDNAKEREVRHLHHHVSGCDLQRLQDAQAFISDVDDRQQAVQEQRCGAKSWSSVALLLKQLHHIQCHATLVVILSVRVGHHGADQLAVGPQTGTDLRRRRAQRRLQGDIHISDDCGHAHVHSSLLNVQWERSILCDGQSDPPPPCVCSVKNEPVSLQRAADLHLVLSTLTETSWRSCELLMKHGASVTHLRVCEEALRFTVHTVSVMNVQLTVGGECDVHSTSRLQDAQAFISDVDDRQQAVQEQRCGAKSWWSWQTAASSELFSRTAALLLSCQLIGGGSPPKGPSCTEAPPPEP</sequence>